<evidence type="ECO:0000256" key="3">
    <source>
        <dbReference type="SAM" id="SignalP"/>
    </source>
</evidence>
<accession>A0A059BHH6</accession>
<dbReference type="InterPro" id="IPR013210">
    <property type="entry name" value="LRR_N_plant-typ"/>
</dbReference>
<dbReference type="Gramene" id="KCW65553">
    <property type="protein sequence ID" value="KCW65553"/>
    <property type="gene ID" value="EUGRSUZ_G02950"/>
</dbReference>
<evidence type="ECO:0000256" key="1">
    <source>
        <dbReference type="ARBA" id="ARBA00022614"/>
    </source>
</evidence>
<proteinExistence type="predicted"/>
<feature type="chain" id="PRO_5001573534" description="Leucine-rich repeat-containing N-terminal plant-type domain-containing protein" evidence="3">
    <location>
        <begin position="29"/>
        <end position="229"/>
    </location>
</feature>
<reference evidence="5" key="1">
    <citation type="submission" date="2013-07" db="EMBL/GenBank/DDBJ databases">
        <title>The genome of Eucalyptus grandis.</title>
        <authorList>
            <person name="Schmutz J."/>
            <person name="Hayes R."/>
            <person name="Myburg A."/>
            <person name="Tuskan G."/>
            <person name="Grattapaglia D."/>
            <person name="Rokhsar D.S."/>
        </authorList>
    </citation>
    <scope>NUCLEOTIDE SEQUENCE</scope>
    <source>
        <tissue evidence="5">Leaf extractions</tissue>
    </source>
</reference>
<keyword evidence="2" id="KW-0677">Repeat</keyword>
<dbReference type="STRING" id="71139.A0A059BHH6"/>
<dbReference type="EMBL" id="KK198759">
    <property type="protein sequence ID" value="KCW65553.1"/>
    <property type="molecule type" value="Genomic_DNA"/>
</dbReference>
<dbReference type="AlphaFoldDB" id="A0A059BHH6"/>
<feature type="domain" description="Leucine-rich repeat-containing N-terminal plant-type" evidence="4">
    <location>
        <begin position="30"/>
        <end position="75"/>
    </location>
</feature>
<dbReference type="InterPro" id="IPR001611">
    <property type="entry name" value="Leu-rich_rpt"/>
</dbReference>
<dbReference type="PANTHER" id="PTHR48007:SF86">
    <property type="entry name" value="(WILD MALAYSIAN BANANA) HYPOTHETICAL PROTEIN"/>
    <property type="match status" value="1"/>
</dbReference>
<keyword evidence="1" id="KW-0433">Leucine-rich repeat</keyword>
<dbReference type="InterPro" id="IPR046959">
    <property type="entry name" value="PRK1-6/SRF4-like"/>
</dbReference>
<gene>
    <name evidence="5" type="ORF">EUGRSUZ_G02950</name>
</gene>
<protein>
    <recommendedName>
        <fullName evidence="4">Leucine-rich repeat-containing N-terminal plant-type domain-containing protein</fullName>
    </recommendedName>
</protein>
<name>A0A059BHH6_EUCGR</name>
<evidence type="ECO:0000256" key="2">
    <source>
        <dbReference type="ARBA" id="ARBA00022737"/>
    </source>
</evidence>
<dbReference type="InterPro" id="IPR032675">
    <property type="entry name" value="LRR_dom_sf"/>
</dbReference>
<feature type="signal peptide" evidence="3">
    <location>
        <begin position="1"/>
        <end position="28"/>
    </location>
</feature>
<organism evidence="5">
    <name type="scientific">Eucalyptus grandis</name>
    <name type="common">Flooded gum</name>
    <dbReference type="NCBI Taxonomy" id="71139"/>
    <lineage>
        <taxon>Eukaryota</taxon>
        <taxon>Viridiplantae</taxon>
        <taxon>Streptophyta</taxon>
        <taxon>Embryophyta</taxon>
        <taxon>Tracheophyta</taxon>
        <taxon>Spermatophyta</taxon>
        <taxon>Magnoliopsida</taxon>
        <taxon>eudicotyledons</taxon>
        <taxon>Gunneridae</taxon>
        <taxon>Pentapetalae</taxon>
        <taxon>rosids</taxon>
        <taxon>malvids</taxon>
        <taxon>Myrtales</taxon>
        <taxon>Myrtaceae</taxon>
        <taxon>Myrtoideae</taxon>
        <taxon>Eucalypteae</taxon>
        <taxon>Eucalyptus</taxon>
    </lineage>
</organism>
<dbReference type="SUPFAM" id="SSF52058">
    <property type="entry name" value="L domain-like"/>
    <property type="match status" value="1"/>
</dbReference>
<evidence type="ECO:0000313" key="5">
    <source>
        <dbReference type="EMBL" id="KCW65553.1"/>
    </source>
</evidence>
<evidence type="ECO:0000259" key="4">
    <source>
        <dbReference type="Pfam" id="PF08263"/>
    </source>
</evidence>
<dbReference type="Pfam" id="PF08263">
    <property type="entry name" value="LRRNT_2"/>
    <property type="match status" value="1"/>
</dbReference>
<dbReference type="InParanoid" id="A0A059BHH6"/>
<dbReference type="Pfam" id="PF00560">
    <property type="entry name" value="LRR_1"/>
    <property type="match status" value="2"/>
</dbReference>
<keyword evidence="3" id="KW-0732">Signal</keyword>
<sequence>MESLAGAKANVTIISFLWLATLTPLSIQEQDDVQCLQGTKDALADPGGRLSSWNFTTVAATHASTICDFNAVTCWGTPDDSLRVLSLQLTNLELSGPIPESLQHCKRLVLLSLAGNNISGTIPPQNLRLLANCIYLNFLDLSDNTLSGTIPPELAKLVRLIRPSIAGSDPSGKIPPSFAEFNATSFSGNRGLCSAPLGRCGRGKRNMAIDVNLEFGMLKLVENNTCICT</sequence>
<dbReference type="Gene3D" id="3.80.10.10">
    <property type="entry name" value="Ribonuclease Inhibitor"/>
    <property type="match status" value="1"/>
</dbReference>
<dbReference type="OMA" id="ANCKFIN"/>
<dbReference type="PANTHER" id="PTHR48007">
    <property type="entry name" value="LEUCINE-RICH REPEAT RECEPTOR-LIKE PROTEIN KINASE PXC1"/>
    <property type="match status" value="1"/>
</dbReference>